<dbReference type="Pfam" id="PF03951">
    <property type="entry name" value="Gln-synt_N"/>
    <property type="match status" value="1"/>
</dbReference>
<dbReference type="FunFam" id="3.10.20.70:FF:000004">
    <property type="entry name" value="Glutamine synthetase"/>
    <property type="match status" value="1"/>
</dbReference>
<gene>
    <name evidence="17" type="ORF">PSTT_04242</name>
</gene>
<dbReference type="VEuPathDB" id="FungiDB:PSHT_00888"/>
<evidence type="ECO:0000256" key="7">
    <source>
        <dbReference type="ARBA" id="ARBA00022598"/>
    </source>
</evidence>
<dbReference type="VEuPathDB" id="FungiDB:PSTT_04242"/>
<reference evidence="17" key="1">
    <citation type="submission" date="2017-12" db="EMBL/GenBank/DDBJ databases">
        <title>Gene loss provides genomic basis for host adaptation in cereal stripe rust fungi.</title>
        <authorList>
            <person name="Xia C."/>
        </authorList>
    </citation>
    <scope>NUCLEOTIDE SEQUENCE [LARGE SCALE GENOMIC DNA]</scope>
    <source>
        <strain evidence="17">93-210</strain>
    </source>
</reference>
<keyword evidence="8 13" id="KW-0547">Nucleotide-binding</keyword>
<evidence type="ECO:0000313" key="18">
    <source>
        <dbReference type="Proteomes" id="UP000239156"/>
    </source>
</evidence>
<evidence type="ECO:0000256" key="3">
    <source>
        <dbReference type="ARBA" id="ARBA00011823"/>
    </source>
</evidence>
<dbReference type="PROSITE" id="PS00180">
    <property type="entry name" value="GLNA_1"/>
    <property type="match status" value="1"/>
</dbReference>
<dbReference type="FunFam" id="3.30.590.10:FF:000011">
    <property type="entry name" value="Glutamine synthetase"/>
    <property type="match status" value="1"/>
</dbReference>
<dbReference type="GO" id="GO:0005737">
    <property type="term" value="C:cytoplasm"/>
    <property type="evidence" value="ECO:0007669"/>
    <property type="project" value="UniProtKB-SubCell"/>
</dbReference>
<evidence type="ECO:0000256" key="4">
    <source>
        <dbReference type="ARBA" id="ARBA00012937"/>
    </source>
</evidence>
<evidence type="ECO:0000256" key="11">
    <source>
        <dbReference type="PROSITE-ProRule" id="PRU01330"/>
    </source>
</evidence>
<evidence type="ECO:0000256" key="1">
    <source>
        <dbReference type="ARBA" id="ARBA00004496"/>
    </source>
</evidence>
<keyword evidence="9 13" id="KW-0067">ATP-binding</keyword>
<protein>
    <recommendedName>
        <fullName evidence="5 13">Glutamine synthetase</fullName>
        <ecNumber evidence="4 13">6.3.1.2</ecNumber>
    </recommendedName>
</protein>
<dbReference type="EMBL" id="PKSL01000030">
    <property type="protein sequence ID" value="POW12611.1"/>
    <property type="molecule type" value="Genomic_DNA"/>
</dbReference>
<evidence type="ECO:0000256" key="2">
    <source>
        <dbReference type="ARBA" id="ARBA00009897"/>
    </source>
</evidence>
<dbReference type="PROSITE" id="PS00181">
    <property type="entry name" value="GLNA_ATP"/>
    <property type="match status" value="1"/>
</dbReference>
<dbReference type="GO" id="GO:0006542">
    <property type="term" value="P:glutamine biosynthetic process"/>
    <property type="evidence" value="ECO:0007669"/>
    <property type="project" value="InterPro"/>
</dbReference>
<dbReference type="InterPro" id="IPR027303">
    <property type="entry name" value="Gln_synth_gly_rich_site"/>
</dbReference>
<comment type="similarity">
    <text evidence="2 11 12">Belongs to the glutamine synthetase family.</text>
</comment>
<name>A0A2S4VSU0_9BASI</name>
<keyword evidence="18" id="KW-1185">Reference proteome</keyword>
<feature type="domain" description="GS beta-grasp" evidence="15">
    <location>
        <begin position="40"/>
        <end position="122"/>
    </location>
</feature>
<dbReference type="InterPro" id="IPR014746">
    <property type="entry name" value="Gln_synth/guanido_kin_cat_dom"/>
</dbReference>
<feature type="domain" description="GS catalytic" evidence="16">
    <location>
        <begin position="129"/>
        <end position="375"/>
    </location>
</feature>
<evidence type="ECO:0000256" key="6">
    <source>
        <dbReference type="ARBA" id="ARBA00022490"/>
    </source>
</evidence>
<dbReference type="InterPro" id="IPR050292">
    <property type="entry name" value="Glutamine_Synthetase"/>
</dbReference>
<keyword evidence="7 13" id="KW-0436">Ligase</keyword>
<feature type="region of interest" description="Disordered" evidence="14">
    <location>
        <begin position="1"/>
        <end position="21"/>
    </location>
</feature>
<dbReference type="PANTHER" id="PTHR20852:SF57">
    <property type="entry name" value="GLUTAMINE SYNTHETASE 2 CYTOPLASMIC"/>
    <property type="match status" value="1"/>
</dbReference>
<dbReference type="Proteomes" id="UP000239156">
    <property type="component" value="Unassembled WGS sequence"/>
</dbReference>
<dbReference type="AlphaFoldDB" id="A0A2S4VSU0"/>
<evidence type="ECO:0000313" key="17">
    <source>
        <dbReference type="EMBL" id="POW12611.1"/>
    </source>
</evidence>
<evidence type="ECO:0000256" key="10">
    <source>
        <dbReference type="ARBA" id="ARBA00049436"/>
    </source>
</evidence>
<evidence type="ECO:0000259" key="16">
    <source>
        <dbReference type="PROSITE" id="PS51987"/>
    </source>
</evidence>
<dbReference type="EC" id="6.3.1.2" evidence="4 13"/>
<evidence type="ECO:0000256" key="12">
    <source>
        <dbReference type="RuleBase" id="RU000384"/>
    </source>
</evidence>
<dbReference type="InterPro" id="IPR027302">
    <property type="entry name" value="Gln_synth_N_conserv_site"/>
</dbReference>
<dbReference type="GO" id="GO:0004356">
    <property type="term" value="F:glutamine synthetase activity"/>
    <property type="evidence" value="ECO:0007669"/>
    <property type="project" value="UniProtKB-EC"/>
</dbReference>
<proteinExistence type="inferred from homology"/>
<evidence type="ECO:0000256" key="5">
    <source>
        <dbReference type="ARBA" id="ARBA00021364"/>
    </source>
</evidence>
<dbReference type="GO" id="GO:0005524">
    <property type="term" value="F:ATP binding"/>
    <property type="evidence" value="ECO:0007669"/>
    <property type="project" value="UniProtKB-KW"/>
</dbReference>
<dbReference type="InterPro" id="IPR008146">
    <property type="entry name" value="Gln_synth_cat_dom"/>
</dbReference>
<evidence type="ECO:0000259" key="15">
    <source>
        <dbReference type="PROSITE" id="PS51986"/>
    </source>
</evidence>
<feature type="non-terminal residue" evidence="17">
    <location>
        <position position="1"/>
    </location>
</feature>
<comment type="catalytic activity">
    <reaction evidence="10 13">
        <text>L-glutamate + NH4(+) + ATP = L-glutamine + ADP + phosphate + H(+)</text>
        <dbReference type="Rhea" id="RHEA:16169"/>
        <dbReference type="ChEBI" id="CHEBI:15378"/>
        <dbReference type="ChEBI" id="CHEBI:28938"/>
        <dbReference type="ChEBI" id="CHEBI:29985"/>
        <dbReference type="ChEBI" id="CHEBI:30616"/>
        <dbReference type="ChEBI" id="CHEBI:43474"/>
        <dbReference type="ChEBI" id="CHEBI:58359"/>
        <dbReference type="ChEBI" id="CHEBI:456216"/>
        <dbReference type="EC" id="6.3.1.2"/>
    </reaction>
</comment>
<evidence type="ECO:0000256" key="13">
    <source>
        <dbReference type="RuleBase" id="RU004356"/>
    </source>
</evidence>
<dbReference type="PROSITE" id="PS51987">
    <property type="entry name" value="GS_CATALYTIC"/>
    <property type="match status" value="1"/>
</dbReference>
<dbReference type="SMART" id="SM01230">
    <property type="entry name" value="Gln-synt_C"/>
    <property type="match status" value="1"/>
</dbReference>
<dbReference type="InterPro" id="IPR036651">
    <property type="entry name" value="Gln_synt_N_sf"/>
</dbReference>
<comment type="subunit">
    <text evidence="3">Homooctamer.</text>
</comment>
<comment type="caution">
    <text evidence="17">The sequence shown here is derived from an EMBL/GenBank/DDBJ whole genome shotgun (WGS) entry which is preliminary data.</text>
</comment>
<sequence length="375" mass="41508">HHTIENSSHPHQQTMSVCPSTSAPGHLAKYMDLPQPDNLIQAEYVWIDGTGGLRCKTTTMDLPASGEVTVADCKEWNFDGSSTAQASGQDSDVFLRPAAVFKDPFRRGKNVLVLAECYNSDGTPNKTNYRYSCKKSMDAAAQHVPWFGIEQEYTLFDADGGLPLRLAQGWFPRSTRPILLRCRNRKGVRSRHRRGSLQVLLYAGVTISGVNAEVMPSQWEFQVGPCEGIAMGDHLTMARFLLYRVTEDWGIKVSFHPKPLAGDWNGAGAHTNYSTVATRQPGGIKAIHEYIEKLGKRHNEHIAVYGADNDQRLTGRHETGHIGNFSSGVAHRGASIRIPRHVEATGEGYLEDRRPASNIDPYQVTGIIVETTLLQ</sequence>
<dbReference type="Gene3D" id="3.10.20.70">
    <property type="entry name" value="Glutamine synthetase, N-terminal domain"/>
    <property type="match status" value="1"/>
</dbReference>
<dbReference type="InterPro" id="IPR008147">
    <property type="entry name" value="Gln_synt_N"/>
</dbReference>
<evidence type="ECO:0000256" key="8">
    <source>
        <dbReference type="ARBA" id="ARBA00022741"/>
    </source>
</evidence>
<evidence type="ECO:0000256" key="14">
    <source>
        <dbReference type="SAM" id="MobiDB-lite"/>
    </source>
</evidence>
<dbReference type="PANTHER" id="PTHR20852">
    <property type="entry name" value="GLUTAMINE SYNTHETASE"/>
    <property type="match status" value="1"/>
</dbReference>
<keyword evidence="6" id="KW-0963">Cytoplasm</keyword>
<dbReference type="PROSITE" id="PS51986">
    <property type="entry name" value="GS_BETA_GRASP"/>
    <property type="match status" value="1"/>
</dbReference>
<dbReference type="Gene3D" id="3.30.590.10">
    <property type="entry name" value="Glutamine synthetase/guanido kinase, catalytic domain"/>
    <property type="match status" value="1"/>
</dbReference>
<dbReference type="SUPFAM" id="SSF55931">
    <property type="entry name" value="Glutamine synthetase/guanido kinase"/>
    <property type="match status" value="1"/>
</dbReference>
<evidence type="ECO:0000256" key="9">
    <source>
        <dbReference type="ARBA" id="ARBA00022840"/>
    </source>
</evidence>
<accession>A0A2S4VSU0</accession>
<dbReference type="Pfam" id="PF00120">
    <property type="entry name" value="Gln-synt_C"/>
    <property type="match status" value="1"/>
</dbReference>
<dbReference type="SUPFAM" id="SSF54368">
    <property type="entry name" value="Glutamine synthetase, N-terminal domain"/>
    <property type="match status" value="1"/>
</dbReference>
<comment type="subcellular location">
    <subcellularLocation>
        <location evidence="1">Cytoplasm</location>
    </subcellularLocation>
</comment>
<organism evidence="17 18">
    <name type="scientific">Puccinia striiformis</name>
    <dbReference type="NCBI Taxonomy" id="27350"/>
    <lineage>
        <taxon>Eukaryota</taxon>
        <taxon>Fungi</taxon>
        <taxon>Dikarya</taxon>
        <taxon>Basidiomycota</taxon>
        <taxon>Pucciniomycotina</taxon>
        <taxon>Pucciniomycetes</taxon>
        <taxon>Pucciniales</taxon>
        <taxon>Pucciniaceae</taxon>
        <taxon>Puccinia</taxon>
    </lineage>
</organism>